<dbReference type="Gene3D" id="3.30.530.20">
    <property type="match status" value="1"/>
</dbReference>
<dbReference type="GO" id="GO:0006952">
    <property type="term" value="P:defense response"/>
    <property type="evidence" value="ECO:0007669"/>
    <property type="project" value="InterPro"/>
</dbReference>
<dbReference type="SUPFAM" id="SSF55961">
    <property type="entry name" value="Bet v1-like"/>
    <property type="match status" value="1"/>
</dbReference>
<evidence type="ECO:0000259" key="1">
    <source>
        <dbReference type="SMART" id="SM01037"/>
    </source>
</evidence>
<proteinExistence type="predicted"/>
<dbReference type="InterPro" id="IPR023393">
    <property type="entry name" value="START-like_dom_sf"/>
</dbReference>
<accession>A0AAD4SIE7</accession>
<sequence length="129" mass="14856">MAYALGIEAEIKCSANMFYGLFKDNITELKNLFPEIYESIHVIEGHGPSVGSVRLWKYKLGMKWYFATTKDRMVTVNDEIKSITWSLEGDMKNFEIKLNTNGDVQFPTAFINYLHTLTVKLPSRLLKRA</sequence>
<evidence type="ECO:0000313" key="2">
    <source>
        <dbReference type="EMBL" id="KAI3909571.1"/>
    </source>
</evidence>
<comment type="caution">
    <text evidence="2">The sequence shown here is derived from an EMBL/GenBank/DDBJ whole genome shotgun (WGS) entry which is preliminary data.</text>
</comment>
<name>A0AAD4SIE7_9MAGN</name>
<keyword evidence="3" id="KW-1185">Reference proteome</keyword>
<organism evidence="2 3">
    <name type="scientific">Papaver atlanticum</name>
    <dbReference type="NCBI Taxonomy" id="357466"/>
    <lineage>
        <taxon>Eukaryota</taxon>
        <taxon>Viridiplantae</taxon>
        <taxon>Streptophyta</taxon>
        <taxon>Embryophyta</taxon>
        <taxon>Tracheophyta</taxon>
        <taxon>Spermatophyta</taxon>
        <taxon>Magnoliopsida</taxon>
        <taxon>Ranunculales</taxon>
        <taxon>Papaveraceae</taxon>
        <taxon>Papaveroideae</taxon>
        <taxon>Papaver</taxon>
    </lineage>
</organism>
<gene>
    <name evidence="2" type="ORF">MKW98_013988</name>
</gene>
<feature type="domain" description="Bet v I/Major latex protein" evidence="1">
    <location>
        <begin position="1"/>
        <end position="128"/>
    </location>
</feature>
<dbReference type="InterPro" id="IPR000916">
    <property type="entry name" value="Bet_v_I/MLP"/>
</dbReference>
<dbReference type="PANTHER" id="PTHR31907">
    <property type="entry name" value="MLP-LIKE PROTEIN 423"/>
    <property type="match status" value="1"/>
</dbReference>
<dbReference type="AlphaFoldDB" id="A0AAD4SIE7"/>
<dbReference type="Proteomes" id="UP001202328">
    <property type="component" value="Unassembled WGS sequence"/>
</dbReference>
<protein>
    <recommendedName>
        <fullName evidence="1">Bet v I/Major latex protein domain-containing protein</fullName>
    </recommendedName>
</protein>
<evidence type="ECO:0000313" key="3">
    <source>
        <dbReference type="Proteomes" id="UP001202328"/>
    </source>
</evidence>
<reference evidence="2" key="1">
    <citation type="submission" date="2022-04" db="EMBL/GenBank/DDBJ databases">
        <title>A functionally conserved STORR gene fusion in Papaver species that diverged 16.8 million years ago.</title>
        <authorList>
            <person name="Catania T."/>
        </authorList>
    </citation>
    <scope>NUCLEOTIDE SEQUENCE</scope>
    <source>
        <strain evidence="2">S-188037</strain>
    </source>
</reference>
<dbReference type="SMART" id="SM01037">
    <property type="entry name" value="Bet_v_1"/>
    <property type="match status" value="1"/>
</dbReference>
<dbReference type="Pfam" id="PF00407">
    <property type="entry name" value="Bet_v_1"/>
    <property type="match status" value="1"/>
</dbReference>
<dbReference type="InterPro" id="IPR051761">
    <property type="entry name" value="MLP-like_ligand-binding"/>
</dbReference>
<dbReference type="EMBL" id="JAJJMB010010315">
    <property type="protein sequence ID" value="KAI3909571.1"/>
    <property type="molecule type" value="Genomic_DNA"/>
</dbReference>